<comment type="cofactor">
    <cofactor evidence="1">
        <name>Mn(2+)</name>
        <dbReference type="ChEBI" id="CHEBI:29035"/>
    </cofactor>
</comment>
<proteinExistence type="inferred from homology"/>
<feature type="region of interest" description="Disordered" evidence="6">
    <location>
        <begin position="44"/>
        <end position="65"/>
    </location>
</feature>
<dbReference type="SUPFAM" id="SSF53092">
    <property type="entry name" value="Creatinase/prolidase N-terminal domain"/>
    <property type="match status" value="1"/>
</dbReference>
<dbReference type="GO" id="GO:0030145">
    <property type="term" value="F:manganese ion binding"/>
    <property type="evidence" value="ECO:0007669"/>
    <property type="project" value="InterPro"/>
</dbReference>
<keyword evidence="4" id="KW-0378">Hydrolase</keyword>
<sequence>MLSRVVAGLLKRAGHAAPSLPALRGLVSELAGSVLETQQICSRTFGTAPSSEERPPLAGQPTSATHPELLAPEQLTPGVTAAEYAARRRQLSELLPPGSIAVLPSASTTYMAGVIPWPYRQDPDFYYLTGLTQHGLAIITASRAPGGGASSGGGGGGKFILFIDAPNAQRAKWDGAGVGREAATGLFGADEVHYLHEMPRRLAALASAASSASSSASSSPLLLFDSDRVGGHHYSTLMALLKPALEAPGRVGPLRPLLHNMRLIKSPAEAGLMRASAVLSSAALRHCMASTAPGVTEYGLAAAFEYGVKAGGAARLAYPTVCAGGADACTIHYGRNDKTLQAGQMVLMDAGCEYGGYVSDVTRTWPVAGRGGAGARGGRGGFTGPQRDVYAVVLEAHQRCLAAARPGSSIRDLHHLCIDVLSEGIRDLGLRPGASLAEIRGSMYRDYFWHSLGHYLGLDTHDTALVGHDRPLAPGMVITVEPGLYIPDDPRYGPLAGLGVRIEDDVLIGAAGCEVLSDQAPVAIAEVEELAGSAVEAAAAAEAAARAGGAEPRTLPLPPRGPPAELWQMMFGRSSASAAADAMGVPGTGAAGASAREGGATSVA</sequence>
<protein>
    <recommendedName>
        <fullName evidence="7">Aminopeptidase P N-terminal domain-containing protein</fullName>
    </recommendedName>
</protein>
<dbReference type="Pfam" id="PF00557">
    <property type="entry name" value="Peptidase_M24"/>
    <property type="match status" value="1"/>
</dbReference>
<dbReference type="InterPro" id="IPR029149">
    <property type="entry name" value="Creatin/AminoP/Spt16_N"/>
</dbReference>
<organism evidence="8 9">
    <name type="scientific">Chlamydomonas incerta</name>
    <dbReference type="NCBI Taxonomy" id="51695"/>
    <lineage>
        <taxon>Eukaryota</taxon>
        <taxon>Viridiplantae</taxon>
        <taxon>Chlorophyta</taxon>
        <taxon>core chlorophytes</taxon>
        <taxon>Chlorophyceae</taxon>
        <taxon>CS clade</taxon>
        <taxon>Chlamydomonadales</taxon>
        <taxon>Chlamydomonadaceae</taxon>
        <taxon>Chlamydomonas</taxon>
    </lineage>
</organism>
<evidence type="ECO:0000256" key="3">
    <source>
        <dbReference type="ARBA" id="ARBA00022723"/>
    </source>
</evidence>
<dbReference type="InterPro" id="IPR052433">
    <property type="entry name" value="X-Pro_dipept-like"/>
</dbReference>
<gene>
    <name evidence="8" type="ORF">HXX76_014454</name>
</gene>
<evidence type="ECO:0000313" key="8">
    <source>
        <dbReference type="EMBL" id="KAG2424574.1"/>
    </source>
</evidence>
<keyword evidence="3" id="KW-0479">Metal-binding</keyword>
<evidence type="ECO:0000313" key="9">
    <source>
        <dbReference type="Proteomes" id="UP000650467"/>
    </source>
</evidence>
<comment type="similarity">
    <text evidence="2">Belongs to the peptidase M24B family.</text>
</comment>
<evidence type="ECO:0000256" key="2">
    <source>
        <dbReference type="ARBA" id="ARBA00008766"/>
    </source>
</evidence>
<evidence type="ECO:0000256" key="4">
    <source>
        <dbReference type="ARBA" id="ARBA00022801"/>
    </source>
</evidence>
<feature type="domain" description="Aminopeptidase P N-terminal" evidence="7">
    <location>
        <begin position="79"/>
        <end position="214"/>
    </location>
</feature>
<accession>A0A835VT66</accession>
<dbReference type="SUPFAM" id="SSF55920">
    <property type="entry name" value="Creatinase/aminopeptidase"/>
    <property type="match status" value="1"/>
</dbReference>
<evidence type="ECO:0000256" key="5">
    <source>
        <dbReference type="ARBA" id="ARBA00023211"/>
    </source>
</evidence>
<dbReference type="InterPro" id="IPR007865">
    <property type="entry name" value="Aminopep_P_N"/>
</dbReference>
<dbReference type="EMBL" id="JAEHOC010000064">
    <property type="protein sequence ID" value="KAG2424574.1"/>
    <property type="molecule type" value="Genomic_DNA"/>
</dbReference>
<dbReference type="Gene3D" id="3.90.230.10">
    <property type="entry name" value="Creatinase/methionine aminopeptidase superfamily"/>
    <property type="match status" value="1"/>
</dbReference>
<dbReference type="CDD" id="cd01087">
    <property type="entry name" value="Prolidase"/>
    <property type="match status" value="1"/>
</dbReference>
<dbReference type="InterPro" id="IPR000994">
    <property type="entry name" value="Pept_M24"/>
</dbReference>
<dbReference type="Gene3D" id="3.40.350.10">
    <property type="entry name" value="Creatinase/prolidase N-terminal domain"/>
    <property type="match status" value="1"/>
</dbReference>
<evidence type="ECO:0000259" key="7">
    <source>
        <dbReference type="SMART" id="SM01011"/>
    </source>
</evidence>
<name>A0A835VT66_CHLIN</name>
<reference evidence="8" key="1">
    <citation type="journal article" date="2020" name="bioRxiv">
        <title>Comparative genomics of Chlamydomonas.</title>
        <authorList>
            <person name="Craig R.J."/>
            <person name="Hasan A.R."/>
            <person name="Ness R.W."/>
            <person name="Keightley P.D."/>
        </authorList>
    </citation>
    <scope>NUCLEOTIDE SEQUENCE</scope>
    <source>
        <strain evidence="8">SAG 7.73</strain>
    </source>
</reference>
<dbReference type="GO" id="GO:0070006">
    <property type="term" value="F:metalloaminopeptidase activity"/>
    <property type="evidence" value="ECO:0007669"/>
    <property type="project" value="InterPro"/>
</dbReference>
<dbReference type="GO" id="GO:0005739">
    <property type="term" value="C:mitochondrion"/>
    <property type="evidence" value="ECO:0007669"/>
    <property type="project" value="TreeGrafter"/>
</dbReference>
<dbReference type="SMART" id="SM01011">
    <property type="entry name" value="AMP_N"/>
    <property type="match status" value="1"/>
</dbReference>
<dbReference type="Proteomes" id="UP000650467">
    <property type="component" value="Unassembled WGS sequence"/>
</dbReference>
<dbReference type="PANTHER" id="PTHR43226">
    <property type="entry name" value="XAA-PRO AMINOPEPTIDASE 3"/>
    <property type="match status" value="1"/>
</dbReference>
<evidence type="ECO:0000256" key="1">
    <source>
        <dbReference type="ARBA" id="ARBA00001936"/>
    </source>
</evidence>
<dbReference type="InterPro" id="IPR036005">
    <property type="entry name" value="Creatinase/aminopeptidase-like"/>
</dbReference>
<keyword evidence="5" id="KW-0464">Manganese</keyword>
<dbReference type="GO" id="GO:0006508">
    <property type="term" value="P:proteolysis"/>
    <property type="evidence" value="ECO:0007669"/>
    <property type="project" value="TreeGrafter"/>
</dbReference>
<comment type="caution">
    <text evidence="8">The sequence shown here is derived from an EMBL/GenBank/DDBJ whole genome shotgun (WGS) entry which is preliminary data.</text>
</comment>
<dbReference type="AlphaFoldDB" id="A0A835VT66"/>
<dbReference type="Pfam" id="PF05195">
    <property type="entry name" value="AMP_N"/>
    <property type="match status" value="1"/>
</dbReference>
<keyword evidence="9" id="KW-1185">Reference proteome</keyword>
<dbReference type="PANTHER" id="PTHR43226:SF4">
    <property type="entry name" value="XAA-PRO AMINOPEPTIDASE 3"/>
    <property type="match status" value="1"/>
</dbReference>
<evidence type="ECO:0000256" key="6">
    <source>
        <dbReference type="SAM" id="MobiDB-lite"/>
    </source>
</evidence>
<dbReference type="OrthoDB" id="4215474at2759"/>